<reference evidence="1 2" key="2">
    <citation type="submission" date="2009-02" db="EMBL/GenBank/DDBJ databases">
        <authorList>
            <person name="Fulton L."/>
            <person name="Clifton S."/>
            <person name="Fulton B."/>
            <person name="Xu J."/>
            <person name="Minx P."/>
            <person name="Pepin K.H."/>
            <person name="Johnson M."/>
            <person name="Bhonagiri V."/>
            <person name="Nash W.E."/>
            <person name="Mardis E.R."/>
            <person name="Wilson R.K."/>
        </authorList>
    </citation>
    <scope>NUCLEOTIDE SEQUENCE [LARGE SCALE GENOMIC DNA]</scope>
    <source>
        <strain evidence="1 2">DSM 20438</strain>
    </source>
</reference>
<name>C0BUJ4_BIFPS</name>
<proteinExistence type="predicted"/>
<comment type="caution">
    <text evidence="1">The sequence shown here is derived from an EMBL/GenBank/DDBJ whole genome shotgun (WGS) entry which is preliminary data.</text>
</comment>
<organism evidence="1 2">
    <name type="scientific">Bifidobacterium pseudocatenulatum DSM 20438 = JCM 1200 = LMG 10505</name>
    <dbReference type="NCBI Taxonomy" id="547043"/>
    <lineage>
        <taxon>Bacteria</taxon>
        <taxon>Bacillati</taxon>
        <taxon>Actinomycetota</taxon>
        <taxon>Actinomycetes</taxon>
        <taxon>Bifidobacteriales</taxon>
        <taxon>Bifidobacteriaceae</taxon>
        <taxon>Bifidobacterium</taxon>
    </lineage>
</organism>
<protein>
    <submittedName>
        <fullName evidence="1">Uncharacterized protein</fullName>
    </submittedName>
</protein>
<sequence>MLIVFSHLLFLFLFFLFCIVASRSCFYFVARFEMSHDIQHI</sequence>
<evidence type="ECO:0000313" key="2">
    <source>
        <dbReference type="Proteomes" id="UP000003875"/>
    </source>
</evidence>
<accession>C0BUJ4</accession>
<gene>
    <name evidence="1" type="ORF">BIFPSEUDO_04082</name>
</gene>
<dbReference type="EMBL" id="ABXX02000004">
    <property type="protein sequence ID" value="EEG70336.1"/>
    <property type="molecule type" value="Genomic_DNA"/>
</dbReference>
<dbReference type="AlphaFoldDB" id="C0BUJ4"/>
<dbReference type="Proteomes" id="UP000003875">
    <property type="component" value="Unassembled WGS sequence"/>
</dbReference>
<reference evidence="1 2" key="1">
    <citation type="submission" date="2009-02" db="EMBL/GenBank/DDBJ databases">
        <title>Draft genome sequence of Bifidobacterium pseudocatenulatum (DSM 20438).</title>
        <authorList>
            <person name="Sudarsanam P."/>
            <person name="Ley R."/>
            <person name="Guruge J."/>
            <person name="Turnbaugh P.J."/>
            <person name="Mahowald M."/>
            <person name="Liep D."/>
            <person name="Gordon J."/>
        </authorList>
    </citation>
    <scope>NUCLEOTIDE SEQUENCE [LARGE SCALE GENOMIC DNA]</scope>
    <source>
        <strain evidence="1 2">DSM 20438</strain>
    </source>
</reference>
<evidence type="ECO:0000313" key="1">
    <source>
        <dbReference type="EMBL" id="EEG70336.1"/>
    </source>
</evidence>